<protein>
    <submittedName>
        <fullName evidence="3">H+transporting two-sector ATPase C (AC39) subunit</fullName>
    </submittedName>
</protein>
<evidence type="ECO:0000313" key="3">
    <source>
        <dbReference type="EMBL" id="ADU27533.1"/>
    </source>
</evidence>
<dbReference type="SUPFAM" id="SSF103486">
    <property type="entry name" value="V-type ATP synthase subunit C"/>
    <property type="match status" value="1"/>
</dbReference>
<dbReference type="Proteomes" id="UP000001551">
    <property type="component" value="Chromosome"/>
</dbReference>
<dbReference type="KEGG" id="eha:Ethha_2015"/>
<dbReference type="Pfam" id="PF01992">
    <property type="entry name" value="vATP-synt_AC39"/>
    <property type="match status" value="1"/>
</dbReference>
<dbReference type="Gene3D" id="1.10.132.50">
    <property type="entry name" value="ATP synthase (C/AC39) subunit, domain 3"/>
    <property type="match status" value="3"/>
</dbReference>
<dbReference type="InterPro" id="IPR002843">
    <property type="entry name" value="ATPase_V0-cplx_csu/dsu"/>
</dbReference>
<evidence type="ECO:0000256" key="1">
    <source>
        <dbReference type="ARBA" id="ARBA00022448"/>
    </source>
</evidence>
<accession>E6U361</accession>
<keyword evidence="2" id="KW-0406">Ion transport</keyword>
<keyword evidence="4" id="KW-1185">Reference proteome</keyword>
<dbReference type="eggNOG" id="COG1527">
    <property type="taxonomic scope" value="Bacteria"/>
</dbReference>
<dbReference type="PANTHER" id="PTHR38682:SF1">
    <property type="entry name" value="V-TYPE ATP SYNTHASE SUBUNIT C"/>
    <property type="match status" value="1"/>
</dbReference>
<dbReference type="InterPro" id="IPR036079">
    <property type="entry name" value="ATPase_csu/dsu_sf"/>
</dbReference>
<proteinExistence type="predicted"/>
<evidence type="ECO:0000256" key="2">
    <source>
        <dbReference type="ARBA" id="ARBA00023065"/>
    </source>
</evidence>
<dbReference type="EMBL" id="CP002400">
    <property type="protein sequence ID" value="ADU27533.1"/>
    <property type="molecule type" value="Genomic_DNA"/>
</dbReference>
<gene>
    <name evidence="3" type="ordered locus">Ethha_2015</name>
</gene>
<dbReference type="GO" id="GO:0046961">
    <property type="term" value="F:proton-transporting ATPase activity, rotational mechanism"/>
    <property type="evidence" value="ECO:0007669"/>
    <property type="project" value="InterPro"/>
</dbReference>
<dbReference type="InterPro" id="IPR044911">
    <property type="entry name" value="V-type_ATPase_csu/dsu_dom_3"/>
</dbReference>
<keyword evidence="1" id="KW-0813">Transport</keyword>
<dbReference type="HOGENOM" id="CLU_064887_0_0_9"/>
<dbReference type="AlphaFoldDB" id="E6U361"/>
<name>E6U361_ETHHY</name>
<dbReference type="STRING" id="663278.Ethha_2015"/>
<dbReference type="RefSeq" id="WP_013485881.1">
    <property type="nucleotide sequence ID" value="NC_014828.1"/>
</dbReference>
<sequence length="349" mass="39795">MAGTSDSIALATKIHAMFGKRITADNYRELLRKQSVGEIAVYLKQQTNYSDLLHDVNESSVHRGQLENVLRRAIYEDYTRMLVYISPNNRKFYRFFLVRMEINEILSYLRFLNAGRETEYLFSLPSYFAEHADFDLYGLAKVRSFDELLRLLADTPYADILRNYDPAGGDARDSVQIDNAFEQYYYKYLNHAIENNFAGQDKDKLKRAVGVEIDLQNITQIIRLKRYFHASPDYIRSLLIPHTVRIKADALNKMVEAPDADAALAILADTGYAAFFTPGSFDYIEEGANRAVYAYNKKLLATSNSSAVAMLAYLNLKQLELQNVITIIESVRYGLHPADTEKLLVGVTA</sequence>
<evidence type="ECO:0000313" key="4">
    <source>
        <dbReference type="Proteomes" id="UP000001551"/>
    </source>
</evidence>
<reference evidence="3 4" key="1">
    <citation type="submission" date="2010-12" db="EMBL/GenBank/DDBJ databases">
        <title>Complete sequence of Ethanoligenens harbinense YUAN-3.</title>
        <authorList>
            <person name="Lucas S."/>
            <person name="Copeland A."/>
            <person name="Lapidus A."/>
            <person name="Cheng J.-F."/>
            <person name="Bruce D."/>
            <person name="Goodwin L."/>
            <person name="Pitluck S."/>
            <person name="Chertkov O."/>
            <person name="Misra M."/>
            <person name="Detter J.C."/>
            <person name="Han C."/>
            <person name="Tapia R."/>
            <person name="Land M."/>
            <person name="Hauser L."/>
            <person name="Jeffries C."/>
            <person name="Kyrpides N."/>
            <person name="Ivanova N."/>
            <person name="Mikhailova N."/>
            <person name="Wang A."/>
            <person name="Mouttaki H."/>
            <person name="He Z."/>
            <person name="Zhou J."/>
            <person name="Hemme C.L."/>
            <person name="Woyke T."/>
        </authorList>
    </citation>
    <scope>NUCLEOTIDE SEQUENCE [LARGE SCALE GENOMIC DNA]</scope>
    <source>
        <strain evidence="4">DSM 18485 / JCM 12961 / CGMCC 1.5033 / YUAN-3</strain>
    </source>
</reference>
<dbReference type="PANTHER" id="PTHR38682">
    <property type="entry name" value="V-TYPE ATP SYNTHASE SUBUNIT C"/>
    <property type="match status" value="1"/>
</dbReference>
<organism evidence="3 4">
    <name type="scientific">Ethanoligenens harbinense (strain DSM 18485 / JCM 12961 / CGMCC 1.5033 / YUAN-3)</name>
    <dbReference type="NCBI Taxonomy" id="663278"/>
    <lineage>
        <taxon>Bacteria</taxon>
        <taxon>Bacillati</taxon>
        <taxon>Bacillota</taxon>
        <taxon>Clostridia</taxon>
        <taxon>Eubacteriales</taxon>
        <taxon>Oscillospiraceae</taxon>
        <taxon>Ethanoligenens</taxon>
    </lineage>
</organism>
<dbReference type="InterPro" id="IPR050873">
    <property type="entry name" value="V-ATPase_V0D/AC39_subunit"/>
</dbReference>